<evidence type="ECO:0000313" key="3">
    <source>
        <dbReference type="Proteomes" id="UP000549394"/>
    </source>
</evidence>
<keyword evidence="3" id="KW-1185">Reference proteome</keyword>
<gene>
    <name evidence="2" type="ORF">DGYR_LOCUS7257</name>
</gene>
<comment type="caution">
    <text evidence="2">The sequence shown here is derived from an EMBL/GenBank/DDBJ whole genome shotgun (WGS) entry which is preliminary data.</text>
</comment>
<dbReference type="InterPro" id="IPR012340">
    <property type="entry name" value="NA-bd_OB-fold"/>
</dbReference>
<evidence type="ECO:0000313" key="2">
    <source>
        <dbReference type="EMBL" id="CAD5118956.1"/>
    </source>
</evidence>
<proteinExistence type="predicted"/>
<dbReference type="OrthoDB" id="10024265at2759"/>
<dbReference type="PANTHER" id="PTHR33962:SF1">
    <property type="entry name" value="RECQ-MEDIATED GENOME INSTABILITY PROTEIN 2"/>
    <property type="match status" value="1"/>
</dbReference>
<dbReference type="GO" id="GO:0005829">
    <property type="term" value="C:cytosol"/>
    <property type="evidence" value="ECO:0007669"/>
    <property type="project" value="TreeGrafter"/>
</dbReference>
<organism evidence="2 3">
    <name type="scientific">Dimorphilus gyrociliatus</name>
    <dbReference type="NCBI Taxonomy" id="2664684"/>
    <lineage>
        <taxon>Eukaryota</taxon>
        <taxon>Metazoa</taxon>
        <taxon>Spiralia</taxon>
        <taxon>Lophotrochozoa</taxon>
        <taxon>Annelida</taxon>
        <taxon>Polychaeta</taxon>
        <taxon>Polychaeta incertae sedis</taxon>
        <taxon>Dinophilidae</taxon>
        <taxon>Dimorphilus</taxon>
    </lineage>
</organism>
<protein>
    <submittedName>
        <fullName evidence="2">DgyrCDS7627</fullName>
    </submittedName>
</protein>
<dbReference type="GO" id="GO:0043007">
    <property type="term" value="P:maintenance of rDNA"/>
    <property type="evidence" value="ECO:0007669"/>
    <property type="project" value="TreeGrafter"/>
</dbReference>
<dbReference type="Proteomes" id="UP000549394">
    <property type="component" value="Unassembled WGS sequence"/>
</dbReference>
<evidence type="ECO:0000256" key="1">
    <source>
        <dbReference type="SAM" id="MobiDB-lite"/>
    </source>
</evidence>
<dbReference type="GO" id="GO:0033045">
    <property type="term" value="P:regulation of sister chromatid segregation"/>
    <property type="evidence" value="ECO:0007669"/>
    <property type="project" value="TreeGrafter"/>
</dbReference>
<sequence>MNKTFSEWLNQNSGSYNQPLLGSYEENDLWLQYYPDGKPRPSTPSENMLKRKLKNKKEEEEQKRLKVPEVDSDLFGDFHLSARKDFSTNLKKAVMYRQLESNNETIRLWKMPGKCETAFQNIWIQGNIVSISFTDEQAIISIDDGYGLITGLISKAAFEKDKFKQGQYIKMIGTMESNSPTIKIKLCFISSIQKTAIPQNILWTYQVAACIGVYFTLPTVAPSFCNPIIGKKGK</sequence>
<dbReference type="PANTHER" id="PTHR33962">
    <property type="entry name" value="RECQ-MEDIATED GENOME INSTABILITY PROTEIN 2 RMI2"/>
    <property type="match status" value="1"/>
</dbReference>
<dbReference type="GO" id="GO:0016607">
    <property type="term" value="C:nuclear speck"/>
    <property type="evidence" value="ECO:0007669"/>
    <property type="project" value="TreeGrafter"/>
</dbReference>
<dbReference type="InterPro" id="IPR032245">
    <property type="entry name" value="RMI2"/>
</dbReference>
<dbReference type="Pfam" id="PF16100">
    <property type="entry name" value="RMI2"/>
    <property type="match status" value="1"/>
</dbReference>
<dbReference type="GO" id="GO:2000042">
    <property type="term" value="P:negative regulation of double-strand break repair via homologous recombination"/>
    <property type="evidence" value="ECO:0007669"/>
    <property type="project" value="TreeGrafter"/>
</dbReference>
<accession>A0A7I8VSK1</accession>
<dbReference type="EMBL" id="CAJFCJ010000009">
    <property type="protein sequence ID" value="CAD5118956.1"/>
    <property type="molecule type" value="Genomic_DNA"/>
</dbReference>
<dbReference type="GO" id="GO:0006281">
    <property type="term" value="P:DNA repair"/>
    <property type="evidence" value="ECO:0007669"/>
    <property type="project" value="TreeGrafter"/>
</dbReference>
<dbReference type="Gene3D" id="2.40.50.140">
    <property type="entry name" value="Nucleic acid-binding proteins"/>
    <property type="match status" value="1"/>
</dbReference>
<reference evidence="2 3" key="1">
    <citation type="submission" date="2020-08" db="EMBL/GenBank/DDBJ databases">
        <authorList>
            <person name="Hejnol A."/>
        </authorList>
    </citation>
    <scope>NUCLEOTIDE SEQUENCE [LARGE SCALE GENOMIC DNA]</scope>
</reference>
<name>A0A7I8VSK1_9ANNE</name>
<feature type="region of interest" description="Disordered" evidence="1">
    <location>
        <begin position="1"/>
        <end position="20"/>
    </location>
</feature>
<dbReference type="AlphaFoldDB" id="A0A7I8VSK1"/>